<name>A0A9K3ILW6_HELAN</name>
<reference evidence="1" key="2">
    <citation type="submission" date="2020-06" db="EMBL/GenBank/DDBJ databases">
        <title>Helianthus annuus Genome sequencing and assembly Release 2.</title>
        <authorList>
            <person name="Gouzy J."/>
            <person name="Langlade N."/>
            <person name="Munos S."/>
        </authorList>
    </citation>
    <scope>NUCLEOTIDE SEQUENCE</scope>
    <source>
        <tissue evidence="1">Leaves</tissue>
    </source>
</reference>
<proteinExistence type="predicted"/>
<dbReference type="Proteomes" id="UP000215914">
    <property type="component" value="Unassembled WGS sequence"/>
</dbReference>
<evidence type="ECO:0000313" key="2">
    <source>
        <dbReference type="Proteomes" id="UP000215914"/>
    </source>
</evidence>
<protein>
    <submittedName>
        <fullName evidence="1">Uncharacterized protein</fullName>
    </submittedName>
</protein>
<dbReference type="EMBL" id="MNCJ02000322">
    <property type="protein sequence ID" value="KAF5799271.1"/>
    <property type="molecule type" value="Genomic_DNA"/>
</dbReference>
<sequence>MAFGCGHQVLLFFHILLQTNFKFVAFGSQEQIATMLSMTLLVIQGRLLTLMLQLFDSEFDKSYRT</sequence>
<reference evidence="1" key="1">
    <citation type="journal article" date="2017" name="Nature">
        <title>The sunflower genome provides insights into oil metabolism, flowering and Asterid evolution.</title>
        <authorList>
            <person name="Badouin H."/>
            <person name="Gouzy J."/>
            <person name="Grassa C.J."/>
            <person name="Murat F."/>
            <person name="Staton S.E."/>
            <person name="Cottret L."/>
            <person name="Lelandais-Briere C."/>
            <person name="Owens G.L."/>
            <person name="Carrere S."/>
            <person name="Mayjonade B."/>
            <person name="Legrand L."/>
            <person name="Gill N."/>
            <person name="Kane N.C."/>
            <person name="Bowers J.E."/>
            <person name="Hubner S."/>
            <person name="Bellec A."/>
            <person name="Berard A."/>
            <person name="Berges H."/>
            <person name="Blanchet N."/>
            <person name="Boniface M.C."/>
            <person name="Brunel D."/>
            <person name="Catrice O."/>
            <person name="Chaidir N."/>
            <person name="Claudel C."/>
            <person name="Donnadieu C."/>
            <person name="Faraut T."/>
            <person name="Fievet G."/>
            <person name="Helmstetter N."/>
            <person name="King M."/>
            <person name="Knapp S.J."/>
            <person name="Lai Z."/>
            <person name="Le Paslier M.C."/>
            <person name="Lippi Y."/>
            <person name="Lorenzon L."/>
            <person name="Mandel J.R."/>
            <person name="Marage G."/>
            <person name="Marchand G."/>
            <person name="Marquand E."/>
            <person name="Bret-Mestries E."/>
            <person name="Morien E."/>
            <person name="Nambeesan S."/>
            <person name="Nguyen T."/>
            <person name="Pegot-Espagnet P."/>
            <person name="Pouilly N."/>
            <person name="Raftis F."/>
            <person name="Sallet E."/>
            <person name="Schiex T."/>
            <person name="Thomas J."/>
            <person name="Vandecasteele C."/>
            <person name="Vares D."/>
            <person name="Vear F."/>
            <person name="Vautrin S."/>
            <person name="Crespi M."/>
            <person name="Mangin B."/>
            <person name="Burke J.M."/>
            <person name="Salse J."/>
            <person name="Munos S."/>
            <person name="Vincourt P."/>
            <person name="Rieseberg L.H."/>
            <person name="Langlade N.B."/>
        </authorList>
    </citation>
    <scope>NUCLEOTIDE SEQUENCE</scope>
    <source>
        <tissue evidence="1">Leaves</tissue>
    </source>
</reference>
<organism evidence="1 2">
    <name type="scientific">Helianthus annuus</name>
    <name type="common">Common sunflower</name>
    <dbReference type="NCBI Taxonomy" id="4232"/>
    <lineage>
        <taxon>Eukaryota</taxon>
        <taxon>Viridiplantae</taxon>
        <taxon>Streptophyta</taxon>
        <taxon>Embryophyta</taxon>
        <taxon>Tracheophyta</taxon>
        <taxon>Spermatophyta</taxon>
        <taxon>Magnoliopsida</taxon>
        <taxon>eudicotyledons</taxon>
        <taxon>Gunneridae</taxon>
        <taxon>Pentapetalae</taxon>
        <taxon>asterids</taxon>
        <taxon>campanulids</taxon>
        <taxon>Asterales</taxon>
        <taxon>Asteraceae</taxon>
        <taxon>Asteroideae</taxon>
        <taxon>Heliantheae alliance</taxon>
        <taxon>Heliantheae</taxon>
        <taxon>Helianthus</taxon>
    </lineage>
</organism>
<gene>
    <name evidence="1" type="ORF">HanXRQr2_Chr07g0302621</name>
</gene>
<accession>A0A9K3ILW6</accession>
<dbReference type="AlphaFoldDB" id="A0A9K3ILW6"/>
<dbReference type="Gramene" id="mRNA:HanXRQr2_Chr07g0302621">
    <property type="protein sequence ID" value="CDS:HanXRQr2_Chr07g0302621.1"/>
    <property type="gene ID" value="HanXRQr2_Chr07g0302621"/>
</dbReference>
<evidence type="ECO:0000313" key="1">
    <source>
        <dbReference type="EMBL" id="KAF5799271.1"/>
    </source>
</evidence>
<comment type="caution">
    <text evidence="1">The sequence shown here is derived from an EMBL/GenBank/DDBJ whole genome shotgun (WGS) entry which is preliminary data.</text>
</comment>
<keyword evidence="2" id="KW-1185">Reference proteome</keyword>